<feature type="compositionally biased region" description="Polar residues" evidence="2">
    <location>
        <begin position="1"/>
        <end position="24"/>
    </location>
</feature>
<dbReference type="AlphaFoldDB" id="A0A9N9ES43"/>
<accession>A0A9N9ES43</accession>
<evidence type="ECO:0000313" key="4">
    <source>
        <dbReference type="EMBL" id="CAG8692951.1"/>
    </source>
</evidence>
<dbReference type="InterPro" id="IPR051624">
    <property type="entry name" value="RMD1/Sad1-interacting"/>
</dbReference>
<sequence length="256" mass="28954">MQKRQQGYIQLSNPTSLTESSAQKPSVIDPQTEPQVGGRARVKSKQPNRTTKTSQKLKLFPEEQTNVEETNDGKFNQTGQLTQGTARREAERLSKQERLKLPRVTAYCTAAIYTPFSFRPPKPPTADLLGIEDSVILPQEQDNETPEVIFFDYGVVVIWGMKEVEEKSLLRELIAFEDEKLAPEVVETEEFHFHYAASSQPRIYNDVITLKHSGNYMVKVTISHAIAQSVKMTLFEGLIEDTIEATKHIPITMAET</sequence>
<name>A0A9N9ES43_9GLOM</name>
<comment type="caution">
    <text evidence="4">The sequence shown here is derived from an EMBL/GenBank/DDBJ whole genome shotgun (WGS) entry which is preliminary data.</text>
</comment>
<proteinExistence type="inferred from homology"/>
<dbReference type="Proteomes" id="UP000789396">
    <property type="component" value="Unassembled WGS sequence"/>
</dbReference>
<comment type="similarity">
    <text evidence="1">Belongs to the RMD1/sif2 family.</text>
</comment>
<keyword evidence="5" id="KW-1185">Reference proteome</keyword>
<evidence type="ECO:0000259" key="3">
    <source>
        <dbReference type="Pfam" id="PF02582"/>
    </source>
</evidence>
<protein>
    <submittedName>
        <fullName evidence="4">1337_t:CDS:1</fullName>
    </submittedName>
</protein>
<feature type="domain" description="DUF155" evidence="3">
    <location>
        <begin position="148"/>
        <end position="256"/>
    </location>
</feature>
<reference evidence="4" key="1">
    <citation type="submission" date="2021-06" db="EMBL/GenBank/DDBJ databases">
        <authorList>
            <person name="Kallberg Y."/>
            <person name="Tangrot J."/>
            <person name="Rosling A."/>
        </authorList>
    </citation>
    <scope>NUCLEOTIDE SEQUENCE</scope>
    <source>
        <strain evidence="4">IN212</strain>
    </source>
</reference>
<dbReference type="PANTHER" id="PTHR16255">
    <property type="entry name" value="REQUIRED FOR MEIOTIC NUCLEAR DIVISION PROTEIN 1 HOMOLOG"/>
    <property type="match status" value="1"/>
</dbReference>
<dbReference type="GO" id="GO:0005739">
    <property type="term" value="C:mitochondrion"/>
    <property type="evidence" value="ECO:0007669"/>
    <property type="project" value="UniProtKB-ARBA"/>
</dbReference>
<feature type="compositionally biased region" description="Basic and acidic residues" evidence="2">
    <location>
        <begin position="86"/>
        <end position="95"/>
    </location>
</feature>
<evidence type="ECO:0000313" key="5">
    <source>
        <dbReference type="Proteomes" id="UP000789396"/>
    </source>
</evidence>
<dbReference type="Pfam" id="PF02582">
    <property type="entry name" value="DUF155"/>
    <property type="match status" value="1"/>
</dbReference>
<feature type="compositionally biased region" description="Polar residues" evidence="2">
    <location>
        <begin position="71"/>
        <end position="85"/>
    </location>
</feature>
<dbReference type="InterPro" id="IPR003734">
    <property type="entry name" value="DUF155"/>
</dbReference>
<evidence type="ECO:0000256" key="2">
    <source>
        <dbReference type="SAM" id="MobiDB-lite"/>
    </source>
</evidence>
<gene>
    <name evidence="4" type="ORF">RFULGI_LOCUS10078</name>
</gene>
<feature type="region of interest" description="Disordered" evidence="2">
    <location>
        <begin position="1"/>
        <end position="95"/>
    </location>
</feature>
<organism evidence="4 5">
    <name type="scientific">Racocetra fulgida</name>
    <dbReference type="NCBI Taxonomy" id="60492"/>
    <lineage>
        <taxon>Eukaryota</taxon>
        <taxon>Fungi</taxon>
        <taxon>Fungi incertae sedis</taxon>
        <taxon>Mucoromycota</taxon>
        <taxon>Glomeromycotina</taxon>
        <taxon>Glomeromycetes</taxon>
        <taxon>Diversisporales</taxon>
        <taxon>Gigasporaceae</taxon>
        <taxon>Racocetra</taxon>
    </lineage>
</organism>
<evidence type="ECO:0000256" key="1">
    <source>
        <dbReference type="ARBA" id="ARBA00008306"/>
    </source>
</evidence>
<dbReference type="EMBL" id="CAJVPZ010019238">
    <property type="protein sequence ID" value="CAG8692951.1"/>
    <property type="molecule type" value="Genomic_DNA"/>
</dbReference>
<feature type="non-terminal residue" evidence="4">
    <location>
        <position position="256"/>
    </location>
</feature>
<dbReference type="OrthoDB" id="18302at2759"/>
<feature type="compositionally biased region" description="Polar residues" evidence="2">
    <location>
        <begin position="47"/>
        <end position="56"/>
    </location>
</feature>
<dbReference type="PANTHER" id="PTHR16255:SF15">
    <property type="entry name" value="SPORULATION PROTEIN RMD1"/>
    <property type="match status" value="1"/>
</dbReference>